<dbReference type="InterPro" id="IPR016195">
    <property type="entry name" value="Pol/histidinol_Pase-like"/>
</dbReference>
<dbReference type="Gene3D" id="3.20.20.140">
    <property type="entry name" value="Metal-dependent hydrolases"/>
    <property type="match status" value="1"/>
</dbReference>
<dbReference type="AlphaFoldDB" id="A0A8T5UUT0"/>
<gene>
    <name evidence="1" type="ORF">K8N75_02670</name>
</gene>
<sequence length="401" mass="45368">MIINADLHIHGRYSIATSKNMIPSVMAPQAKLKGLDLVATGDALHQKWMALVEETTEESSDGIFSLKDSVRDQESSENNESKFILTTEVEDIKRVHHLIIFPSIESAKIIRSKMKGNMDADGRPRVRMNGKEIMEIAHEYGCIIGPAHAFTPWTSIYKEYDSIKDCYGKMPDFLELGLSADSDMADTIEELQNIPFLTNSDAHSPWPHRLGREFNELEISKLTFEGVRDAILNKNINANYGFDPRLGKYHLTACSKCYTQYAIEDAIKMKMRCPCGGKIKKGVDYRIHELSKWKKPHHPMHRPPYIHILPLAEIISITHGKGVTTVFVQKIWKEMVMKFNDEITALIHAPMKDLKIIDPKVADVIKAFRNNTLQIKSGGGGEYGEIILPTESQNSTLNLFM</sequence>
<keyword evidence="2" id="KW-1185">Reference proteome</keyword>
<protein>
    <submittedName>
        <fullName evidence="1">TIGR00375 family protein</fullName>
    </submittedName>
</protein>
<evidence type="ECO:0000313" key="1">
    <source>
        <dbReference type="EMBL" id="MBZ2164950.1"/>
    </source>
</evidence>
<evidence type="ECO:0000313" key="2">
    <source>
        <dbReference type="Proteomes" id="UP000825933"/>
    </source>
</evidence>
<proteinExistence type="predicted"/>
<name>A0A8T5UUT0_9EURY</name>
<dbReference type="NCBIfam" id="TIGR00375">
    <property type="entry name" value="TIGR00375 family protein"/>
    <property type="match status" value="1"/>
</dbReference>
<accession>A0A8T5UUT0</accession>
<dbReference type="Proteomes" id="UP000825933">
    <property type="component" value="Unassembled WGS sequence"/>
</dbReference>
<comment type="caution">
    <text evidence="1">The sequence shown here is derived from an EMBL/GenBank/DDBJ whole genome shotgun (WGS) entry which is preliminary data.</text>
</comment>
<dbReference type="PANTHER" id="PTHR40084:SF1">
    <property type="entry name" value="PHOSPHOTRANSFERASE"/>
    <property type="match status" value="1"/>
</dbReference>
<dbReference type="RefSeq" id="WP_223790593.1">
    <property type="nucleotide sequence ID" value="NZ_JAIOUQ010000003.1"/>
</dbReference>
<dbReference type="PANTHER" id="PTHR40084">
    <property type="entry name" value="PHOSPHOHYDROLASE, PHP FAMILY"/>
    <property type="match status" value="1"/>
</dbReference>
<reference evidence="2" key="1">
    <citation type="journal article" date="2022" name="Microbiol. Resour. Announc.">
        <title>Draft Genome Sequence of a Methanogenic Archaeon from West Spitsbergen Permafrost.</title>
        <authorList>
            <person name="Trubitsyn V."/>
            <person name="Rivkina E."/>
            <person name="Shcherbakova V."/>
        </authorList>
    </citation>
    <scope>NUCLEOTIDE SEQUENCE [LARGE SCALE GENOMIC DNA]</scope>
    <source>
        <strain evidence="2">VT</strain>
    </source>
</reference>
<dbReference type="EMBL" id="JAIOUQ010000003">
    <property type="protein sequence ID" value="MBZ2164950.1"/>
    <property type="molecule type" value="Genomic_DNA"/>
</dbReference>
<dbReference type="CDD" id="cd19067">
    <property type="entry name" value="PfuEndoQ-like"/>
    <property type="match status" value="1"/>
</dbReference>
<dbReference type="SUPFAM" id="SSF89550">
    <property type="entry name" value="PHP domain-like"/>
    <property type="match status" value="1"/>
</dbReference>
<organism evidence="1 2">
    <name type="scientific">Methanobacterium spitsbergense</name>
    <dbReference type="NCBI Taxonomy" id="2874285"/>
    <lineage>
        <taxon>Archaea</taxon>
        <taxon>Methanobacteriati</taxon>
        <taxon>Methanobacteriota</taxon>
        <taxon>Methanomada group</taxon>
        <taxon>Methanobacteria</taxon>
        <taxon>Methanobacteriales</taxon>
        <taxon>Methanobacteriaceae</taxon>
        <taxon>Methanobacterium</taxon>
    </lineage>
</organism>
<dbReference type="InterPro" id="IPR005287">
    <property type="entry name" value="CHP00375"/>
</dbReference>